<dbReference type="Proteomes" id="UP000475862">
    <property type="component" value="Unassembled WGS sequence"/>
</dbReference>
<evidence type="ECO:0000313" key="3">
    <source>
        <dbReference type="Proteomes" id="UP000475862"/>
    </source>
</evidence>
<protein>
    <submittedName>
        <fullName evidence="2">Uncharacterized protein</fullName>
    </submittedName>
</protein>
<comment type="caution">
    <text evidence="2">The sequence shown here is derived from an EMBL/GenBank/DDBJ whole genome shotgun (WGS) entry which is preliminary data.</text>
</comment>
<reference evidence="2 3" key="1">
    <citation type="submission" date="2019-08" db="EMBL/GenBank/DDBJ databases">
        <title>The genome of the soybean aphid Biotype 1, its phylome, world population structure and adaptation to the North American continent.</title>
        <authorList>
            <person name="Giordano R."/>
            <person name="Donthu R.K."/>
            <person name="Hernandez A.G."/>
            <person name="Wright C.L."/>
            <person name="Zimin A.V."/>
        </authorList>
    </citation>
    <scope>NUCLEOTIDE SEQUENCE [LARGE SCALE GENOMIC DNA]</scope>
    <source>
        <tissue evidence="2">Whole aphids</tissue>
    </source>
</reference>
<keyword evidence="1" id="KW-1133">Transmembrane helix</keyword>
<proteinExistence type="predicted"/>
<feature type="transmembrane region" description="Helical" evidence="1">
    <location>
        <begin position="21"/>
        <end position="38"/>
    </location>
</feature>
<name>A0A6G0T464_APHGL</name>
<evidence type="ECO:0000256" key="1">
    <source>
        <dbReference type="SAM" id="Phobius"/>
    </source>
</evidence>
<dbReference type="EMBL" id="VYZN01000059">
    <property type="protein sequence ID" value="KAE9525594.1"/>
    <property type="molecule type" value="Genomic_DNA"/>
</dbReference>
<keyword evidence="1" id="KW-0812">Transmembrane</keyword>
<evidence type="ECO:0000313" key="2">
    <source>
        <dbReference type="EMBL" id="KAE9525594.1"/>
    </source>
</evidence>
<keyword evidence="1" id="KW-0472">Membrane</keyword>
<dbReference type="AlphaFoldDB" id="A0A6G0T464"/>
<keyword evidence="3" id="KW-1185">Reference proteome</keyword>
<organism evidence="2 3">
    <name type="scientific">Aphis glycines</name>
    <name type="common">Soybean aphid</name>
    <dbReference type="NCBI Taxonomy" id="307491"/>
    <lineage>
        <taxon>Eukaryota</taxon>
        <taxon>Metazoa</taxon>
        <taxon>Ecdysozoa</taxon>
        <taxon>Arthropoda</taxon>
        <taxon>Hexapoda</taxon>
        <taxon>Insecta</taxon>
        <taxon>Pterygota</taxon>
        <taxon>Neoptera</taxon>
        <taxon>Paraneoptera</taxon>
        <taxon>Hemiptera</taxon>
        <taxon>Sternorrhyncha</taxon>
        <taxon>Aphidomorpha</taxon>
        <taxon>Aphidoidea</taxon>
        <taxon>Aphididae</taxon>
        <taxon>Aphidini</taxon>
        <taxon>Aphis</taxon>
        <taxon>Aphis</taxon>
    </lineage>
</organism>
<accession>A0A6G0T464</accession>
<sequence length="176" mass="21015">MNLLSKNENRKCDFIFKKEENYYFIFIILPNLLTLLLSNEDIFSLKQYQIIWQLVPTILLSIFKNFNHIKALLNNTYLTKTLFYYSPEQLAKCRYVGYRSGVVVVLDPLLILSLLNFREWHRMTDSVSRQSRSDKIRPRKLATPKNTIFMVRLKTFLLQYGLTYKQITKGFLIRTK</sequence>
<gene>
    <name evidence="2" type="ORF">AGLY_014121</name>
</gene>